<gene>
    <name evidence="2" type="ORF">F2Q69_00021397</name>
</gene>
<dbReference type="EMBL" id="QGKX02001290">
    <property type="protein sequence ID" value="KAF3539153.1"/>
    <property type="molecule type" value="Genomic_DNA"/>
</dbReference>
<evidence type="ECO:0000313" key="2">
    <source>
        <dbReference type="EMBL" id="KAF3539153.1"/>
    </source>
</evidence>
<proteinExistence type="predicted"/>
<evidence type="ECO:0000313" key="3">
    <source>
        <dbReference type="Proteomes" id="UP000712600"/>
    </source>
</evidence>
<dbReference type="AlphaFoldDB" id="A0A8S9QGS4"/>
<name>A0A8S9QGS4_BRACR</name>
<protein>
    <submittedName>
        <fullName evidence="2">Uncharacterized protein</fullName>
    </submittedName>
</protein>
<dbReference type="Proteomes" id="UP000712600">
    <property type="component" value="Unassembled WGS sequence"/>
</dbReference>
<organism evidence="2 3">
    <name type="scientific">Brassica cretica</name>
    <name type="common">Mustard</name>
    <dbReference type="NCBI Taxonomy" id="69181"/>
    <lineage>
        <taxon>Eukaryota</taxon>
        <taxon>Viridiplantae</taxon>
        <taxon>Streptophyta</taxon>
        <taxon>Embryophyta</taxon>
        <taxon>Tracheophyta</taxon>
        <taxon>Spermatophyta</taxon>
        <taxon>Magnoliopsida</taxon>
        <taxon>eudicotyledons</taxon>
        <taxon>Gunneridae</taxon>
        <taxon>Pentapetalae</taxon>
        <taxon>rosids</taxon>
        <taxon>malvids</taxon>
        <taxon>Brassicales</taxon>
        <taxon>Brassicaceae</taxon>
        <taxon>Brassiceae</taxon>
        <taxon>Brassica</taxon>
    </lineage>
</organism>
<comment type="caution">
    <text evidence="2">The sequence shown here is derived from an EMBL/GenBank/DDBJ whole genome shotgun (WGS) entry which is preliminary data.</text>
</comment>
<evidence type="ECO:0000256" key="1">
    <source>
        <dbReference type="SAM" id="MobiDB-lite"/>
    </source>
</evidence>
<feature type="compositionally biased region" description="Basic and acidic residues" evidence="1">
    <location>
        <begin position="34"/>
        <end position="54"/>
    </location>
</feature>
<feature type="compositionally biased region" description="Basic residues" evidence="1">
    <location>
        <begin position="1"/>
        <end position="17"/>
    </location>
</feature>
<sequence>MNKVTKKVTKKATKKASKRQDDKVEFVCTTYDQTHPEKNAATEKSEHPEEHANSEEANVVIDHGFDPLLPMIFGVSTRDDHRARPSVDIEEE</sequence>
<accession>A0A8S9QGS4</accession>
<feature type="region of interest" description="Disordered" evidence="1">
    <location>
        <begin position="1"/>
        <end position="21"/>
    </location>
</feature>
<reference evidence="2" key="1">
    <citation type="submission" date="2019-12" db="EMBL/GenBank/DDBJ databases">
        <title>Genome sequencing and annotation of Brassica cretica.</title>
        <authorList>
            <person name="Studholme D.J."/>
            <person name="Sarris P."/>
        </authorList>
    </citation>
    <scope>NUCLEOTIDE SEQUENCE</scope>
    <source>
        <strain evidence="2">PFS-109/04</strain>
        <tissue evidence="2">Leaf</tissue>
    </source>
</reference>
<feature type="region of interest" description="Disordered" evidence="1">
    <location>
        <begin position="34"/>
        <end position="57"/>
    </location>
</feature>